<evidence type="ECO:0000313" key="3">
    <source>
        <dbReference type="Proteomes" id="UP000004121"/>
    </source>
</evidence>
<dbReference type="STRING" id="585501.HMPREF6123_1710"/>
<dbReference type="Proteomes" id="UP000004121">
    <property type="component" value="Unassembled WGS sequence"/>
</dbReference>
<dbReference type="HOGENOM" id="CLU_3064153_0_0_9"/>
<keyword evidence="3" id="KW-1185">Reference proteome</keyword>
<proteinExistence type="predicted"/>
<sequence length="53" mass="6182">MEKMKCEPRRLKARGAEERGTRRLKARGEEERGTRRLKARGRKKDTLSLNLAS</sequence>
<accession>C2KYZ1</accession>
<comment type="caution">
    <text evidence="2">The sequence shown here is derived from an EMBL/GenBank/DDBJ whole genome shotgun (WGS) entry which is preliminary data.</text>
</comment>
<dbReference type="InParanoid" id="C2KYZ1"/>
<evidence type="ECO:0000313" key="2">
    <source>
        <dbReference type="EMBL" id="EEJ51001.1"/>
    </source>
</evidence>
<protein>
    <submittedName>
        <fullName evidence="2">Uncharacterized protein</fullName>
    </submittedName>
</protein>
<evidence type="ECO:0000256" key="1">
    <source>
        <dbReference type="SAM" id="MobiDB-lite"/>
    </source>
</evidence>
<gene>
    <name evidence="2" type="ORF">HMPREF6123_1710</name>
</gene>
<dbReference type="AlphaFoldDB" id="C2KYZ1"/>
<feature type="compositionally biased region" description="Basic and acidic residues" evidence="1">
    <location>
        <begin position="1"/>
        <end position="34"/>
    </location>
</feature>
<feature type="region of interest" description="Disordered" evidence="1">
    <location>
        <begin position="1"/>
        <end position="53"/>
    </location>
</feature>
<organism evidence="2 3">
    <name type="scientific">Oribacterium sinus F0268</name>
    <dbReference type="NCBI Taxonomy" id="585501"/>
    <lineage>
        <taxon>Bacteria</taxon>
        <taxon>Bacillati</taxon>
        <taxon>Bacillota</taxon>
        <taxon>Clostridia</taxon>
        <taxon>Lachnospirales</taxon>
        <taxon>Lachnospiraceae</taxon>
        <taxon>Oribacterium</taxon>
    </lineage>
</organism>
<reference evidence="2 3" key="1">
    <citation type="submission" date="2009-04" db="EMBL/GenBank/DDBJ databases">
        <authorList>
            <person name="Qin X."/>
            <person name="Bachman B."/>
            <person name="Battles P."/>
            <person name="Bell A."/>
            <person name="Bess C."/>
            <person name="Bickham C."/>
            <person name="Chaboub L."/>
            <person name="Chen D."/>
            <person name="Coyle M."/>
            <person name="Deiros D.R."/>
            <person name="Dinh H."/>
            <person name="Forbes L."/>
            <person name="Fowler G."/>
            <person name="Francisco L."/>
            <person name="Fu Q."/>
            <person name="Gubbala S."/>
            <person name="Hale W."/>
            <person name="Han Y."/>
            <person name="Hemphill L."/>
            <person name="Highlander S.K."/>
            <person name="Hirani K."/>
            <person name="Hogues M."/>
            <person name="Jackson L."/>
            <person name="Jakkamsetti A."/>
            <person name="Javaid M."/>
            <person name="Jiang H."/>
            <person name="Korchina V."/>
            <person name="Kovar C."/>
            <person name="Lara F."/>
            <person name="Lee S."/>
            <person name="Mata R."/>
            <person name="Mathew T."/>
            <person name="Moen C."/>
            <person name="Morales K."/>
            <person name="Munidasa M."/>
            <person name="Nazareth L."/>
            <person name="Ngo R."/>
            <person name="Nguyen L."/>
            <person name="Okwuonu G."/>
            <person name="Ongeri F."/>
            <person name="Patil S."/>
            <person name="Petrosino J."/>
            <person name="Pham C."/>
            <person name="Pham P."/>
            <person name="Pu L.-L."/>
            <person name="Puazo M."/>
            <person name="Raj R."/>
            <person name="Reid J."/>
            <person name="Rouhana J."/>
            <person name="Saada N."/>
            <person name="Shang Y."/>
            <person name="Simmons D."/>
            <person name="Thornton R."/>
            <person name="Warren J."/>
            <person name="Weissenberger G."/>
            <person name="Zhang J."/>
            <person name="Zhang L."/>
            <person name="Zhou C."/>
            <person name="Zhu D."/>
            <person name="Muzny D."/>
            <person name="Worley K."/>
            <person name="Gibbs R."/>
        </authorList>
    </citation>
    <scope>NUCLEOTIDE SEQUENCE [LARGE SCALE GENOMIC DNA]</scope>
    <source>
        <strain evidence="2 3">F0268</strain>
    </source>
</reference>
<name>C2KYZ1_9FIRM</name>
<dbReference type="EMBL" id="ACKX01000174">
    <property type="protein sequence ID" value="EEJ51001.1"/>
    <property type="molecule type" value="Genomic_DNA"/>
</dbReference>